<proteinExistence type="predicted"/>
<feature type="compositionally biased region" description="Polar residues" evidence="1">
    <location>
        <begin position="30"/>
        <end position="44"/>
    </location>
</feature>
<protein>
    <recommendedName>
        <fullName evidence="4">Phage tail protein</fullName>
    </recommendedName>
</protein>
<evidence type="ECO:0008006" key="4">
    <source>
        <dbReference type="Google" id="ProtNLM"/>
    </source>
</evidence>
<evidence type="ECO:0000256" key="1">
    <source>
        <dbReference type="SAM" id="MobiDB-lite"/>
    </source>
</evidence>
<reference evidence="2 3" key="1">
    <citation type="submission" date="2020-04" db="EMBL/GenBank/DDBJ databases">
        <title>Global-level population genomics: horizontal gene transfer, symbiosis and evolution in Rhizobia.</title>
        <authorList>
            <person name="Gai Y."/>
        </authorList>
    </citation>
    <scope>NUCLEOTIDE SEQUENCE [LARGE SCALE GENOMIC DNA]</scope>
    <source>
        <strain evidence="2 3">BLR33</strain>
    </source>
</reference>
<organism evidence="2 3">
    <name type="scientific">Rhizobium lentis</name>
    <dbReference type="NCBI Taxonomy" id="1138194"/>
    <lineage>
        <taxon>Bacteria</taxon>
        <taxon>Pseudomonadati</taxon>
        <taxon>Pseudomonadota</taxon>
        <taxon>Alphaproteobacteria</taxon>
        <taxon>Hyphomicrobiales</taxon>
        <taxon>Rhizobiaceae</taxon>
        <taxon>Rhizobium/Agrobacterium group</taxon>
        <taxon>Rhizobium</taxon>
    </lineage>
</organism>
<sequence length="451" mass="45990">MPRNPSTGVYSKPAGTTPAVGQVIDPAPWNTLTTDLGNEITNSLPRDGSAPMTAPLKAASGTVSAPGVGFASNPQTGLYLKGGGLFGFTQNGVDVAFEKASVYAAKSGDYTVLASDDNAVHRFTAAATLTLSAAATLGANWHYCVIADGGDVTIDPTGSETIDGAATLVLKNGYSVNIICSGAAFLTDKLAARIQGKADSSAVGDFVVGLILSNNSSNPNTHIDFTSGSARSGPSFVSSAALFTKRVSGTFAAGTGAGGLDAGAVTANATYFAYALRKDADLSFDVVLSTSATIGGITTTLLTGYTIVKCIGVVLTDGSSNIRPFVMYPRDEYTFVTPVKDAVSVAVSTVSALLALTVPNGVKVKSKLRFEFTSGAMTNSVLISDPAQGVLVAGLGNDGANAGAIQAASNFAVGSQDIWTNTSKQVRQVAGAAGNIWVWTDGFYFPCGRYT</sequence>
<dbReference type="RefSeq" id="WP_221121208.1">
    <property type="nucleotide sequence ID" value="NZ_JABDXT010000011.1"/>
</dbReference>
<evidence type="ECO:0000313" key="2">
    <source>
        <dbReference type="EMBL" id="MBX5092460.1"/>
    </source>
</evidence>
<gene>
    <name evidence="2" type="ORF">HJB60_25280</name>
</gene>
<evidence type="ECO:0000313" key="3">
    <source>
        <dbReference type="Proteomes" id="UP000770629"/>
    </source>
</evidence>
<feature type="region of interest" description="Disordered" evidence="1">
    <location>
        <begin position="1"/>
        <end position="57"/>
    </location>
</feature>
<comment type="caution">
    <text evidence="2">The sequence shown here is derived from an EMBL/GenBank/DDBJ whole genome shotgun (WGS) entry which is preliminary data.</text>
</comment>
<name>A0ABS7IQU9_9HYPH</name>
<dbReference type="EMBL" id="JABDYF010000012">
    <property type="protein sequence ID" value="MBX5092460.1"/>
    <property type="molecule type" value="Genomic_DNA"/>
</dbReference>
<accession>A0ABS7IQU9</accession>
<dbReference type="Proteomes" id="UP000770629">
    <property type="component" value="Unassembled WGS sequence"/>
</dbReference>
<keyword evidence="3" id="KW-1185">Reference proteome</keyword>